<keyword evidence="3" id="KW-1185">Reference proteome</keyword>
<dbReference type="EMBL" id="JBBWUH010000001">
    <property type="protein sequence ID" value="KAK8177815.1"/>
    <property type="molecule type" value="Genomic_DNA"/>
</dbReference>
<protein>
    <submittedName>
        <fullName evidence="2">Uncharacterized protein</fullName>
    </submittedName>
</protein>
<dbReference type="Proteomes" id="UP001456524">
    <property type="component" value="Unassembled WGS sequence"/>
</dbReference>
<evidence type="ECO:0000313" key="3">
    <source>
        <dbReference type="Proteomes" id="UP001456524"/>
    </source>
</evidence>
<proteinExistence type="predicted"/>
<feature type="compositionally biased region" description="Polar residues" evidence="1">
    <location>
        <begin position="96"/>
        <end position="116"/>
    </location>
</feature>
<sequence>MPSCLQLDSRKREERGFRNAYTTGRPHCNAMQCNAMPLPARLAVPAPPTVCRAPQLKPEPKPLAPRNPHRADPPHHPRTTTAPRWPLLLPVRSSANTTTLSTRHTTPCASRQQSIPSHRPHTFPAARREHGRSVTSTRLDSHGPTVRRSGVPRRRHRRHRAAAQYYEQLPLLAGKRQTSACLVAVVVLGDRQRPEARERHWASVKTLRTYEDVEGVDMDMAGLLDGLRFTVVPIMASQEIEGSGNFSASYGVVCTKVRKEADSRSSVAASLQQLIYMSSDNSSGQYTYKTRCLLGTVH</sequence>
<feature type="region of interest" description="Disordered" evidence="1">
    <location>
        <begin position="52"/>
        <end position="83"/>
    </location>
</feature>
<accession>A0ABR1Y7V9</accession>
<name>A0ABR1Y7V9_9PEZI</name>
<organism evidence="2 3">
    <name type="scientific">Phyllosticta citrichinensis</name>
    <dbReference type="NCBI Taxonomy" id="1130410"/>
    <lineage>
        <taxon>Eukaryota</taxon>
        <taxon>Fungi</taxon>
        <taxon>Dikarya</taxon>
        <taxon>Ascomycota</taxon>
        <taxon>Pezizomycotina</taxon>
        <taxon>Dothideomycetes</taxon>
        <taxon>Dothideomycetes incertae sedis</taxon>
        <taxon>Botryosphaeriales</taxon>
        <taxon>Phyllostictaceae</taxon>
        <taxon>Phyllosticta</taxon>
    </lineage>
</organism>
<evidence type="ECO:0000256" key="1">
    <source>
        <dbReference type="SAM" id="MobiDB-lite"/>
    </source>
</evidence>
<reference evidence="2 3" key="1">
    <citation type="journal article" date="2022" name="G3 (Bethesda)">
        <title>Enemy or ally: a genomic approach to elucidate the lifestyle of Phyllosticta citrichinaensis.</title>
        <authorList>
            <person name="Buijs V.A."/>
            <person name="Groenewald J.Z."/>
            <person name="Haridas S."/>
            <person name="LaButti K.M."/>
            <person name="Lipzen A."/>
            <person name="Martin F.M."/>
            <person name="Barry K."/>
            <person name="Grigoriev I.V."/>
            <person name="Crous P.W."/>
            <person name="Seidl M.F."/>
        </authorList>
    </citation>
    <scope>NUCLEOTIDE SEQUENCE [LARGE SCALE GENOMIC DNA]</scope>
    <source>
        <strain evidence="2 3">CBS 129764</strain>
    </source>
</reference>
<feature type="region of interest" description="Disordered" evidence="1">
    <location>
        <begin position="96"/>
        <end position="157"/>
    </location>
</feature>
<evidence type="ECO:0000313" key="2">
    <source>
        <dbReference type="EMBL" id="KAK8177815.1"/>
    </source>
</evidence>
<comment type="caution">
    <text evidence="2">The sequence shown here is derived from an EMBL/GenBank/DDBJ whole genome shotgun (WGS) entry which is preliminary data.</text>
</comment>
<gene>
    <name evidence="2" type="ORF">IWX90DRAFT_493002</name>
</gene>